<dbReference type="RefSeq" id="WP_039741734.1">
    <property type="nucleotide sequence ID" value="NZ_CP009788.1"/>
</dbReference>
<organism evidence="2 3">
    <name type="scientific">Geobacter pickeringii</name>
    <dbReference type="NCBI Taxonomy" id="345632"/>
    <lineage>
        <taxon>Bacteria</taxon>
        <taxon>Pseudomonadati</taxon>
        <taxon>Thermodesulfobacteriota</taxon>
        <taxon>Desulfuromonadia</taxon>
        <taxon>Geobacterales</taxon>
        <taxon>Geobacteraceae</taxon>
        <taxon>Geobacter</taxon>
    </lineage>
</organism>
<evidence type="ECO:0000313" key="2">
    <source>
        <dbReference type="EMBL" id="AJE03172.1"/>
    </source>
</evidence>
<dbReference type="Proteomes" id="UP000057609">
    <property type="component" value="Chromosome"/>
</dbReference>
<protein>
    <submittedName>
        <fullName evidence="2">Type II secretion system protein PulP</fullName>
    </submittedName>
</protein>
<feature type="region of interest" description="Disordered" evidence="1">
    <location>
        <begin position="35"/>
        <end position="56"/>
    </location>
</feature>
<proteinExistence type="predicted"/>
<sequence>MNRQRLVLFILLAVLVVSLVYSYFRMPRQQTVGQLRHSPVDARSAKVPPRAVPPADDGKKLRLDLMECRQGRFAGFRRNIFSPIFHAEGKVAAVPVLPPPVPPPLVPPVPKLPSPPPVVAPPEPPPVVRDMARFTFLGYLKKDNQKTIFLSKDKEILLVRQGDKLAGKYEATSVTDTALTIRVLSDGSEIVIPLVENRPLAAQVR</sequence>
<accession>A0A0B5B9D2</accession>
<reference evidence="2 3" key="1">
    <citation type="journal article" date="2015" name="Genome Announc.">
        <title>Complete Genome of Geobacter pickeringii G13T, a Metal-Reducing Isolate from Sedimentary Kaolin Deposits.</title>
        <authorList>
            <person name="Badalamenti J.P."/>
            <person name="Bond D.R."/>
        </authorList>
    </citation>
    <scope>NUCLEOTIDE SEQUENCE [LARGE SCALE GENOMIC DNA]</scope>
    <source>
        <strain evidence="2 3">G13</strain>
    </source>
</reference>
<dbReference type="KEGG" id="gpi:GPICK_07200"/>
<dbReference type="OrthoDB" id="5396647at2"/>
<gene>
    <name evidence="2" type="ORF">GPICK_07200</name>
</gene>
<name>A0A0B5B9D2_9BACT</name>
<evidence type="ECO:0000256" key="1">
    <source>
        <dbReference type="SAM" id="MobiDB-lite"/>
    </source>
</evidence>
<evidence type="ECO:0000313" key="3">
    <source>
        <dbReference type="Proteomes" id="UP000057609"/>
    </source>
</evidence>
<dbReference type="EMBL" id="CP009788">
    <property type="protein sequence ID" value="AJE03172.1"/>
    <property type="molecule type" value="Genomic_DNA"/>
</dbReference>
<keyword evidence="3" id="KW-1185">Reference proteome</keyword>
<dbReference type="AlphaFoldDB" id="A0A0B5B9D2"/>
<dbReference type="STRING" id="345632.GPICK_07200"/>
<dbReference type="HOGENOM" id="CLU_1270797_0_0_7"/>